<comment type="function">
    <text evidence="6">RNaseP catalyzes the removal of the 5'-leader sequence from pre-tRNA to produce the mature 5'-terminus. It can also cleave other RNA substrates such as 4.5S RNA. The protein component plays an auxiliary but essential role in vivo by binding to the 5'-leader sequence and broadening the substrate specificity of the ribozyme.</text>
</comment>
<dbReference type="PANTHER" id="PTHR33992">
    <property type="entry name" value="RIBONUCLEASE P PROTEIN COMPONENT"/>
    <property type="match status" value="1"/>
</dbReference>
<dbReference type="EMBL" id="LQIR01000005">
    <property type="protein sequence ID" value="KUI19711.1"/>
    <property type="molecule type" value="Genomic_DNA"/>
</dbReference>
<dbReference type="Pfam" id="PF00825">
    <property type="entry name" value="Ribonuclease_P"/>
    <property type="match status" value="1"/>
</dbReference>
<gene>
    <name evidence="6 8" type="primary">rnpA</name>
    <name evidence="8" type="ORF">AU192_01820</name>
</gene>
<dbReference type="EC" id="3.1.26.5" evidence="6 7"/>
<evidence type="ECO:0000256" key="7">
    <source>
        <dbReference type="NCBIfam" id="TIGR00188"/>
    </source>
</evidence>
<dbReference type="GO" id="GO:0004526">
    <property type="term" value="F:ribonuclease P activity"/>
    <property type="evidence" value="ECO:0007669"/>
    <property type="project" value="UniProtKB-UniRule"/>
</dbReference>
<comment type="subunit">
    <text evidence="6">Consists of a catalytic RNA component (M1 or rnpB) and a protein subunit.</text>
</comment>
<keyword evidence="2 6" id="KW-0540">Nuclease</keyword>
<keyword evidence="1 6" id="KW-0819">tRNA processing</keyword>
<evidence type="ECO:0000313" key="9">
    <source>
        <dbReference type="Proteomes" id="UP000053707"/>
    </source>
</evidence>
<dbReference type="RefSeq" id="WP_064394711.1">
    <property type="nucleotide sequence ID" value="NZ_LQIR01000005.1"/>
</dbReference>
<organism evidence="8 9">
    <name type="scientific">Mycobacterium lehmannii</name>
    <dbReference type="NCBI Taxonomy" id="2048550"/>
    <lineage>
        <taxon>Bacteria</taxon>
        <taxon>Bacillati</taxon>
        <taxon>Actinomycetota</taxon>
        <taxon>Actinomycetes</taxon>
        <taxon>Mycobacteriales</taxon>
        <taxon>Mycobacteriaceae</taxon>
        <taxon>Mycobacterium</taxon>
    </lineage>
</organism>
<evidence type="ECO:0000256" key="3">
    <source>
        <dbReference type="ARBA" id="ARBA00022759"/>
    </source>
</evidence>
<evidence type="ECO:0000256" key="5">
    <source>
        <dbReference type="ARBA" id="ARBA00022884"/>
    </source>
</evidence>
<dbReference type="GO" id="GO:0001682">
    <property type="term" value="P:tRNA 5'-leader removal"/>
    <property type="evidence" value="ECO:0007669"/>
    <property type="project" value="UniProtKB-UniRule"/>
</dbReference>
<dbReference type="InterPro" id="IPR020568">
    <property type="entry name" value="Ribosomal_Su5_D2-typ_SF"/>
</dbReference>
<keyword evidence="4 6" id="KW-0378">Hydrolase</keyword>
<accession>A0A117JLG7</accession>
<protein>
    <recommendedName>
        <fullName evidence="6 7">Ribonuclease P protein component</fullName>
        <shortName evidence="6">RNase P protein</shortName>
        <shortName evidence="6">RNaseP protein</shortName>
        <ecNumber evidence="6 7">3.1.26.5</ecNumber>
    </recommendedName>
    <alternativeName>
        <fullName evidence="6">Protein C5</fullName>
    </alternativeName>
</protein>
<dbReference type="Proteomes" id="UP000053707">
    <property type="component" value="Unassembled WGS sequence"/>
</dbReference>
<dbReference type="GO" id="GO:0042781">
    <property type="term" value="F:3'-tRNA processing endoribonuclease activity"/>
    <property type="evidence" value="ECO:0007669"/>
    <property type="project" value="TreeGrafter"/>
</dbReference>
<dbReference type="GO" id="GO:0030677">
    <property type="term" value="C:ribonuclease P complex"/>
    <property type="evidence" value="ECO:0007669"/>
    <property type="project" value="TreeGrafter"/>
</dbReference>
<dbReference type="NCBIfam" id="TIGR00188">
    <property type="entry name" value="rnpA"/>
    <property type="match status" value="1"/>
</dbReference>
<evidence type="ECO:0000256" key="4">
    <source>
        <dbReference type="ARBA" id="ARBA00022801"/>
    </source>
</evidence>
<dbReference type="GO" id="GO:0000049">
    <property type="term" value="F:tRNA binding"/>
    <property type="evidence" value="ECO:0007669"/>
    <property type="project" value="UniProtKB-UniRule"/>
</dbReference>
<dbReference type="Gene3D" id="3.30.230.10">
    <property type="match status" value="1"/>
</dbReference>
<comment type="similarity">
    <text evidence="6">Belongs to the RnpA family.</text>
</comment>
<evidence type="ECO:0000256" key="1">
    <source>
        <dbReference type="ARBA" id="ARBA00022694"/>
    </source>
</evidence>
<dbReference type="InterPro" id="IPR014721">
    <property type="entry name" value="Ribsml_uS5_D2-typ_fold_subgr"/>
</dbReference>
<evidence type="ECO:0000313" key="8">
    <source>
        <dbReference type="EMBL" id="KUI19711.1"/>
    </source>
</evidence>
<name>A0A117JLG7_9MYCO</name>
<keyword evidence="3 6" id="KW-0255">Endonuclease</keyword>
<comment type="catalytic activity">
    <reaction evidence="6">
        <text>Endonucleolytic cleavage of RNA, removing 5'-extranucleotides from tRNA precursor.</text>
        <dbReference type="EC" id="3.1.26.5"/>
    </reaction>
</comment>
<dbReference type="SUPFAM" id="SSF54211">
    <property type="entry name" value="Ribosomal protein S5 domain 2-like"/>
    <property type="match status" value="1"/>
</dbReference>
<evidence type="ECO:0000256" key="2">
    <source>
        <dbReference type="ARBA" id="ARBA00022722"/>
    </source>
</evidence>
<dbReference type="InterPro" id="IPR000100">
    <property type="entry name" value="RNase_P"/>
</dbReference>
<comment type="caution">
    <text evidence="8">The sequence shown here is derived from an EMBL/GenBank/DDBJ whole genome shotgun (WGS) entry which is preliminary data.</text>
</comment>
<evidence type="ECO:0000256" key="6">
    <source>
        <dbReference type="HAMAP-Rule" id="MF_00227"/>
    </source>
</evidence>
<dbReference type="AlphaFoldDB" id="A0A117JLG7"/>
<sequence>MLPARYRMTRSTEFGNTVSRGVRAVQPDLVVHALRSDERSEPGPRIGLVVSKAVGTAVQRHRVSRRLRHVARSLVDELDPADRVVIRALPSSRHAISARLEQELRTALRRVRPKSEAAL</sequence>
<keyword evidence="9" id="KW-1185">Reference proteome</keyword>
<dbReference type="HAMAP" id="MF_00227">
    <property type="entry name" value="RNase_P"/>
    <property type="match status" value="1"/>
</dbReference>
<proteinExistence type="inferred from homology"/>
<keyword evidence="5 6" id="KW-0694">RNA-binding</keyword>
<dbReference type="PANTHER" id="PTHR33992:SF1">
    <property type="entry name" value="RIBONUCLEASE P PROTEIN COMPONENT"/>
    <property type="match status" value="1"/>
</dbReference>
<reference evidence="8 9" key="1">
    <citation type="submission" date="2016-01" db="EMBL/GenBank/DDBJ databases">
        <authorList>
            <consortium name="TB Trials Study Group"/>
            <person name="Sutton G."/>
            <person name="Brinkac L."/>
            <person name="Sanka R."/>
            <person name="Adams M."/>
            <person name="Lau E.L."/>
            <person name="Macaden R."/>
            <person name="Grewal H.M.S."/>
        </authorList>
    </citation>
    <scope>NUCLEOTIDE SEQUENCE [LARGE SCALE GENOMIC DNA]</scope>
    <source>
        <strain evidence="8 9">IS-1744</strain>
    </source>
</reference>